<name>A0A8X6L499_TRICU</name>
<sequence>MKVNRYILLEYDISHPLILFSIFNLHLFWFPLSKRDNSVKYLSLKFWHTLMVCSSFAYACLTKEEKESWAVLSKNPPKRLVICPMSSGTTSAWTPKNRWSRTPEPIPGEPTSNSLSPIV</sequence>
<keyword evidence="2" id="KW-1133">Transmembrane helix</keyword>
<feature type="region of interest" description="Disordered" evidence="1">
    <location>
        <begin position="88"/>
        <end position="119"/>
    </location>
</feature>
<dbReference type="Proteomes" id="UP000887116">
    <property type="component" value="Unassembled WGS sequence"/>
</dbReference>
<feature type="compositionally biased region" description="Polar residues" evidence="1">
    <location>
        <begin position="110"/>
        <end position="119"/>
    </location>
</feature>
<accession>A0A8X6L499</accession>
<protein>
    <submittedName>
        <fullName evidence="3">Uncharacterized protein</fullName>
    </submittedName>
</protein>
<evidence type="ECO:0000313" key="4">
    <source>
        <dbReference type="Proteomes" id="UP000887116"/>
    </source>
</evidence>
<dbReference type="AlphaFoldDB" id="A0A8X6L499"/>
<evidence type="ECO:0000256" key="1">
    <source>
        <dbReference type="SAM" id="MobiDB-lite"/>
    </source>
</evidence>
<organism evidence="3 4">
    <name type="scientific">Trichonephila clavata</name>
    <name type="common">Joro spider</name>
    <name type="synonym">Nephila clavata</name>
    <dbReference type="NCBI Taxonomy" id="2740835"/>
    <lineage>
        <taxon>Eukaryota</taxon>
        <taxon>Metazoa</taxon>
        <taxon>Ecdysozoa</taxon>
        <taxon>Arthropoda</taxon>
        <taxon>Chelicerata</taxon>
        <taxon>Arachnida</taxon>
        <taxon>Araneae</taxon>
        <taxon>Araneomorphae</taxon>
        <taxon>Entelegynae</taxon>
        <taxon>Araneoidea</taxon>
        <taxon>Nephilidae</taxon>
        <taxon>Trichonephila</taxon>
    </lineage>
</organism>
<reference evidence="3" key="1">
    <citation type="submission" date="2020-07" db="EMBL/GenBank/DDBJ databases">
        <title>Multicomponent nature underlies the extraordinary mechanical properties of spider dragline silk.</title>
        <authorList>
            <person name="Kono N."/>
            <person name="Nakamura H."/>
            <person name="Mori M."/>
            <person name="Yoshida Y."/>
            <person name="Ohtoshi R."/>
            <person name="Malay A.D."/>
            <person name="Moran D.A.P."/>
            <person name="Tomita M."/>
            <person name="Numata K."/>
            <person name="Arakawa K."/>
        </authorList>
    </citation>
    <scope>NUCLEOTIDE SEQUENCE</scope>
</reference>
<gene>
    <name evidence="3" type="ORF">TNCT_700901</name>
</gene>
<feature type="transmembrane region" description="Helical" evidence="2">
    <location>
        <begin position="44"/>
        <end position="61"/>
    </location>
</feature>
<comment type="caution">
    <text evidence="3">The sequence shown here is derived from an EMBL/GenBank/DDBJ whole genome shotgun (WGS) entry which is preliminary data.</text>
</comment>
<feature type="transmembrane region" description="Helical" evidence="2">
    <location>
        <begin position="12"/>
        <end position="32"/>
    </location>
</feature>
<keyword evidence="4" id="KW-1185">Reference proteome</keyword>
<keyword evidence="2" id="KW-0812">Transmembrane</keyword>
<keyword evidence="2" id="KW-0472">Membrane</keyword>
<evidence type="ECO:0000313" key="3">
    <source>
        <dbReference type="EMBL" id="GFQ94956.1"/>
    </source>
</evidence>
<dbReference type="OrthoDB" id="10307250at2759"/>
<dbReference type="EMBL" id="BMAO01034229">
    <property type="protein sequence ID" value="GFQ94956.1"/>
    <property type="molecule type" value="Genomic_DNA"/>
</dbReference>
<proteinExistence type="predicted"/>
<evidence type="ECO:0000256" key="2">
    <source>
        <dbReference type="SAM" id="Phobius"/>
    </source>
</evidence>